<evidence type="ECO:0000256" key="2">
    <source>
        <dbReference type="HAMAP-Rule" id="MF_00684"/>
    </source>
</evidence>
<dbReference type="GO" id="GO:0005829">
    <property type="term" value="C:cytosol"/>
    <property type="evidence" value="ECO:0007669"/>
    <property type="project" value="TreeGrafter"/>
</dbReference>
<dbReference type="eggNOG" id="COG3097">
    <property type="taxonomic scope" value="Bacteria"/>
</dbReference>
<evidence type="ECO:0000256" key="1">
    <source>
        <dbReference type="ARBA" id="ARBA00022801"/>
    </source>
</evidence>
<dbReference type="InterPro" id="IPR008314">
    <property type="entry name" value="AC4CH"/>
</dbReference>
<comment type="function">
    <text evidence="2">Catalyzes the hydrolysis of N(4)-acetylcytidine (ac4C).</text>
</comment>
<feature type="active site" description="Nucleophile" evidence="2">
    <location>
        <position position="22"/>
    </location>
</feature>
<comment type="catalytic activity">
    <reaction evidence="2">
        <text>N(4)-acetylcytidine + H2O = cytidine + acetate + H(+)</text>
        <dbReference type="Rhea" id="RHEA:62932"/>
        <dbReference type="ChEBI" id="CHEBI:15377"/>
        <dbReference type="ChEBI" id="CHEBI:15378"/>
        <dbReference type="ChEBI" id="CHEBI:17562"/>
        <dbReference type="ChEBI" id="CHEBI:30089"/>
        <dbReference type="ChEBI" id="CHEBI:70989"/>
        <dbReference type="EC" id="3.5.1.135"/>
    </reaction>
</comment>
<evidence type="ECO:0000259" key="3">
    <source>
        <dbReference type="SMART" id="SM01022"/>
    </source>
</evidence>
<dbReference type="AlphaFoldDB" id="A0A085GD98"/>
<dbReference type="CDD" id="cd06552">
    <property type="entry name" value="ASCH_yqfb_like"/>
    <property type="match status" value="1"/>
</dbReference>
<evidence type="ECO:0000313" key="5">
    <source>
        <dbReference type="Proteomes" id="UP000028640"/>
    </source>
</evidence>
<dbReference type="Proteomes" id="UP000028640">
    <property type="component" value="Unassembled WGS sequence"/>
</dbReference>
<dbReference type="PANTHER" id="PTHR38088:SF2">
    <property type="entry name" value="UCP029143 FAMILY PROTEIN"/>
    <property type="match status" value="1"/>
</dbReference>
<evidence type="ECO:0000313" key="4">
    <source>
        <dbReference type="EMBL" id="KFC81693.1"/>
    </source>
</evidence>
<dbReference type="Gene3D" id="2.30.130.30">
    <property type="entry name" value="Hypothetical protein"/>
    <property type="match status" value="1"/>
</dbReference>
<sequence length="102" mass="11970">MKSITFFSRFETDILAERKTITLREASDAQFSAGDKVRVSRYEDEVFFCNIEVIAVTPVLFSELNQRHADQENMTLEQLREVISEIYPGLNELFMIEFRLLK</sequence>
<dbReference type="PIRSF" id="PIRSF029143">
    <property type="entry name" value="UCP029143"/>
    <property type="match status" value="1"/>
</dbReference>
<dbReference type="OrthoDB" id="8590202at2"/>
<dbReference type="SUPFAM" id="SSF88697">
    <property type="entry name" value="PUA domain-like"/>
    <property type="match status" value="1"/>
</dbReference>
<dbReference type="GeneID" id="78380024"/>
<dbReference type="InterPro" id="IPR015947">
    <property type="entry name" value="PUA-like_sf"/>
</dbReference>
<comment type="caution">
    <text evidence="4">The sequence shown here is derived from an EMBL/GenBank/DDBJ whole genome shotgun (WGS) entry which is preliminary data.</text>
</comment>
<dbReference type="InterPro" id="IPR007374">
    <property type="entry name" value="ASCH_domain"/>
</dbReference>
<dbReference type="RefSeq" id="WP_034790474.1">
    <property type="nucleotide sequence ID" value="NZ_JMPJ01000047.1"/>
</dbReference>
<reference evidence="4 5" key="1">
    <citation type="submission" date="2014-05" db="EMBL/GenBank/DDBJ databases">
        <title>ATOL: Assembling a taxonomically balanced genome-scale reconstruction of the evolutionary history of the Enterobacteriaceae.</title>
        <authorList>
            <person name="Plunkett G.III."/>
            <person name="Neeno-Eckwall E.C."/>
            <person name="Glasner J.D."/>
            <person name="Perna N.T."/>
        </authorList>
    </citation>
    <scope>NUCLEOTIDE SEQUENCE [LARGE SCALE GENOMIC DNA]</scope>
    <source>
        <strain evidence="4 5">ATCC 33852</strain>
    </source>
</reference>
<organism evidence="4 5">
    <name type="scientific">Ewingella americana (strain ATCC 33852 / DSM 4580 / CCUG 14506 / JCM 5911 / LMG 7869 / NCTC 12157 / CDC 1468-78)</name>
    <dbReference type="NCBI Taxonomy" id="910964"/>
    <lineage>
        <taxon>Bacteria</taxon>
        <taxon>Pseudomonadati</taxon>
        <taxon>Pseudomonadota</taxon>
        <taxon>Gammaproteobacteria</taxon>
        <taxon>Enterobacterales</taxon>
        <taxon>Yersiniaceae</taxon>
        <taxon>Ewingella</taxon>
    </lineage>
</organism>
<dbReference type="GO" id="GO:0016813">
    <property type="term" value="F:hydrolase activity, acting on carbon-nitrogen (but not peptide) bonds, in linear amidines"/>
    <property type="evidence" value="ECO:0007669"/>
    <property type="project" value="UniProtKB-UniRule"/>
</dbReference>
<feature type="active site" description="Proton donor" evidence="2">
    <location>
        <position position="72"/>
    </location>
</feature>
<dbReference type="Pfam" id="PF04266">
    <property type="entry name" value="ASCH"/>
    <property type="match status" value="1"/>
</dbReference>
<dbReference type="SMART" id="SM01022">
    <property type="entry name" value="ASCH"/>
    <property type="match status" value="1"/>
</dbReference>
<gene>
    <name evidence="4" type="ORF">GEAM_1676</name>
</gene>
<protein>
    <recommendedName>
        <fullName evidence="2">N(4)-acetylcytidine amidohydrolase</fullName>
        <shortName evidence="2">ac4C amidohydrolase</shortName>
        <ecNumber evidence="2">3.5.1.135</ecNumber>
    </recommendedName>
</protein>
<dbReference type="PANTHER" id="PTHR38088">
    <property type="entry name" value="UCP029143 FAMILY PROTEIN"/>
    <property type="match status" value="1"/>
</dbReference>
<dbReference type="EMBL" id="JMPJ01000047">
    <property type="protein sequence ID" value="KFC81693.1"/>
    <property type="molecule type" value="Genomic_DNA"/>
</dbReference>
<name>A0A085GD98_EWIA3</name>
<keyword evidence="1 2" id="KW-0378">Hydrolase</keyword>
<proteinExistence type="inferred from homology"/>
<dbReference type="EC" id="3.5.1.135" evidence="2"/>
<accession>A0A085GD98</accession>
<comment type="similarity">
    <text evidence="2">Belongs to the N(4)-acetylcytidine amidohydrolase family.</text>
</comment>
<feature type="active site" description="Proton acceptor" evidence="2">
    <location>
        <position position="19"/>
    </location>
</feature>
<comment type="catalytic activity">
    <reaction evidence="2">
        <text>N(4)-acetyl-2'-deoxycytidine + H2O = 2'-deoxycytidine + acetate + H(+)</text>
        <dbReference type="Rhea" id="RHEA:62936"/>
        <dbReference type="ChEBI" id="CHEBI:15377"/>
        <dbReference type="ChEBI" id="CHEBI:15378"/>
        <dbReference type="ChEBI" id="CHEBI:15698"/>
        <dbReference type="ChEBI" id="CHEBI:30089"/>
        <dbReference type="ChEBI" id="CHEBI:146133"/>
        <dbReference type="EC" id="3.5.1.135"/>
    </reaction>
</comment>
<keyword evidence="5" id="KW-1185">Reference proteome</keyword>
<dbReference type="NCBIfam" id="NF003443">
    <property type="entry name" value="PRK04980.1"/>
    <property type="match status" value="1"/>
</dbReference>
<dbReference type="STRING" id="910964.GEAM_1676"/>
<comment type="catalytic activity">
    <reaction evidence="2">
        <text>N(4)-acetylcytosine + H2O = cytosine + acetate + H(+)</text>
        <dbReference type="Rhea" id="RHEA:62940"/>
        <dbReference type="ChEBI" id="CHEBI:15377"/>
        <dbReference type="ChEBI" id="CHEBI:15378"/>
        <dbReference type="ChEBI" id="CHEBI:16040"/>
        <dbReference type="ChEBI" id="CHEBI:30089"/>
        <dbReference type="ChEBI" id="CHEBI:146134"/>
        <dbReference type="EC" id="3.5.1.135"/>
    </reaction>
</comment>
<feature type="domain" description="ASCH" evidence="3">
    <location>
        <begin position="4"/>
        <end position="102"/>
    </location>
</feature>
<dbReference type="HAMAP" id="MF_00684">
    <property type="entry name" value="ac4C_amidohydr"/>
    <property type="match status" value="1"/>
</dbReference>